<dbReference type="InterPro" id="IPR007527">
    <property type="entry name" value="Znf_SWIM"/>
</dbReference>
<sequence length="215" mass="25235">MTLRLSDFEQQIDPTILRHGYEYFMIGSVTDVDDLGDGEYEATVEGSDIYNVSLHIEGDEVTEYDCDCPYDWGPVCKHVVAVLFHLRKELQETPRKQTRSKPKKESEAAQFERLLKQLTAEELKAFINDACAQDKSLRRLFIAKHISRLYPESKELYDRQVEKLIETYADRYGFIGYHESSQLGDIIYEMVKDTRRKPLTCLKNLPRRIWMNRRA</sequence>
<dbReference type="AlphaFoldDB" id="A0A9D1XTS4"/>
<evidence type="ECO:0000256" key="1">
    <source>
        <dbReference type="PROSITE-ProRule" id="PRU00325"/>
    </source>
</evidence>
<name>A0A9D1XTS4_9BACT</name>
<reference evidence="3" key="2">
    <citation type="submission" date="2021-04" db="EMBL/GenBank/DDBJ databases">
        <authorList>
            <person name="Gilroy R."/>
        </authorList>
    </citation>
    <scope>NUCLEOTIDE SEQUENCE</scope>
    <source>
        <strain evidence="3">ChiHecec2B26-12326</strain>
    </source>
</reference>
<feature type="domain" description="SWIM-type" evidence="2">
    <location>
        <begin position="50"/>
        <end position="87"/>
    </location>
</feature>
<reference evidence="3" key="1">
    <citation type="journal article" date="2021" name="PeerJ">
        <title>Extensive microbial diversity within the chicken gut microbiome revealed by metagenomics and culture.</title>
        <authorList>
            <person name="Gilroy R."/>
            <person name="Ravi A."/>
            <person name="Getino M."/>
            <person name="Pursley I."/>
            <person name="Horton D.L."/>
            <person name="Alikhan N.F."/>
            <person name="Baker D."/>
            <person name="Gharbi K."/>
            <person name="Hall N."/>
            <person name="Watson M."/>
            <person name="Adriaenssens E.M."/>
            <person name="Foster-Nyarko E."/>
            <person name="Jarju S."/>
            <person name="Secka A."/>
            <person name="Antonio M."/>
            <person name="Oren A."/>
            <person name="Chaudhuri R.R."/>
            <person name="La Ragione R."/>
            <person name="Hildebrand F."/>
            <person name="Pallen M.J."/>
        </authorList>
    </citation>
    <scope>NUCLEOTIDE SEQUENCE</scope>
    <source>
        <strain evidence="3">ChiHecec2B26-12326</strain>
    </source>
</reference>
<organism evidence="3 4">
    <name type="scientific">Candidatus Parabacteroides intestinigallinarum</name>
    <dbReference type="NCBI Taxonomy" id="2838722"/>
    <lineage>
        <taxon>Bacteria</taxon>
        <taxon>Pseudomonadati</taxon>
        <taxon>Bacteroidota</taxon>
        <taxon>Bacteroidia</taxon>
        <taxon>Bacteroidales</taxon>
        <taxon>Tannerellaceae</taxon>
        <taxon>Parabacteroides</taxon>
    </lineage>
</organism>
<gene>
    <name evidence="3" type="ORF">H9848_11520</name>
</gene>
<evidence type="ECO:0000259" key="2">
    <source>
        <dbReference type="PROSITE" id="PS50966"/>
    </source>
</evidence>
<keyword evidence="1" id="KW-0862">Zinc</keyword>
<dbReference type="PROSITE" id="PS50966">
    <property type="entry name" value="ZF_SWIM"/>
    <property type="match status" value="1"/>
</dbReference>
<accession>A0A9D1XTS4</accession>
<keyword evidence="1" id="KW-0863">Zinc-finger</keyword>
<dbReference type="EMBL" id="DXEN01000084">
    <property type="protein sequence ID" value="HIX87215.1"/>
    <property type="molecule type" value="Genomic_DNA"/>
</dbReference>
<evidence type="ECO:0000313" key="4">
    <source>
        <dbReference type="Proteomes" id="UP000823847"/>
    </source>
</evidence>
<protein>
    <recommendedName>
        <fullName evidence="2">SWIM-type domain-containing protein</fullName>
    </recommendedName>
</protein>
<proteinExistence type="predicted"/>
<evidence type="ECO:0000313" key="3">
    <source>
        <dbReference type="EMBL" id="HIX87215.1"/>
    </source>
</evidence>
<comment type="caution">
    <text evidence="3">The sequence shown here is derived from an EMBL/GenBank/DDBJ whole genome shotgun (WGS) entry which is preliminary data.</text>
</comment>
<dbReference type="Proteomes" id="UP000823847">
    <property type="component" value="Unassembled WGS sequence"/>
</dbReference>
<dbReference type="GO" id="GO:0008270">
    <property type="term" value="F:zinc ion binding"/>
    <property type="evidence" value="ECO:0007669"/>
    <property type="project" value="UniProtKB-KW"/>
</dbReference>
<keyword evidence="1" id="KW-0479">Metal-binding</keyword>